<evidence type="ECO:0000313" key="4">
    <source>
        <dbReference type="Proteomes" id="UP000004596"/>
    </source>
</evidence>
<accession>B3C637</accession>
<dbReference type="PROSITE" id="PS52016">
    <property type="entry name" value="TONB_DEPENDENT_REC_3"/>
    <property type="match status" value="1"/>
</dbReference>
<keyword evidence="1" id="KW-0998">Cell outer membrane</keyword>
<keyword evidence="1" id="KW-0472">Membrane</keyword>
<dbReference type="InterPro" id="IPR008969">
    <property type="entry name" value="CarboxyPept-like_regulatory"/>
</dbReference>
<organism evidence="3 4">
    <name type="scientific">Bacteroides intestinalis DSM 17393</name>
    <dbReference type="NCBI Taxonomy" id="471870"/>
    <lineage>
        <taxon>Bacteria</taxon>
        <taxon>Pseudomonadati</taxon>
        <taxon>Bacteroidota</taxon>
        <taxon>Bacteroidia</taxon>
        <taxon>Bacteroidales</taxon>
        <taxon>Bacteroidaceae</taxon>
        <taxon>Bacteroides</taxon>
    </lineage>
</organism>
<dbReference type="STRING" id="471870.BACINT_00371"/>
<dbReference type="eggNOG" id="COG4206">
    <property type="taxonomic scope" value="Bacteria"/>
</dbReference>
<dbReference type="NCBIfam" id="TIGR04056">
    <property type="entry name" value="OMP_RagA_SusC"/>
    <property type="match status" value="1"/>
</dbReference>
<sequence>MLTKKKECMKNRRKSNLFGCLHEFRQFFFITLLSVLSVNLYAQQRGIQGVVVDGNGETIIGANVLSEDGKAGVITDLDGNFKLDVPVGTNIKISYIGYKTKVLKATAGNMRIVLLEDSEMLAEVEVVAYGVQKKVTVTGALSSVKTDDLVRTPVSSVNNVLAGQLSGVTTVQYSGEPGSDAAKIFVRGQGTWADSEPLIQVDGVERSMADIDPEDIESITVLKDASATAVFGVRGANGVVLITTKRGKEGQAKIDINTSFSALTPTSLLEQANSYEYGTFFNQMQRNDFDFSSGETFTPMFSDGVLEKFWDGSDPIRFPSMRWVDYIMKDVTMQSKHNVNISGGTKTMRYFVSAGLMTQGGLFTEFDDFHYDYRYQRFNYRANLDLDVSKTTTLSFNLAGSVDNAQKPRTSQGASGMIMSMLQATPFSSPGIVDGKNIATTTDYSDGLTLPFTGGGAMNYYSSGGTGGYYHYNNNKLQLDLALDQKLDFITKGLAFKLKGSYNNMFNVTKGGTVGRASYFPVIQEDGSILYRKEGENTPVSYSEDTGKARDWYFEAQLNYNRTFGDHSVGALVLYNQSKNYYPSTYSDIPRGYVGLVGRVTYDYKSRYITEFNVGYNGSENFHPDRRFGVFPAGSIGWVVSEESFFKPLKKAIPFLKFRASWGLVGNDKVGGSRFMYLADPFLYSDKMGTRGGYAYNFGVENSVLLPAYYEDVNNKNNPEVTWEKAFKQNYGIDVNLWNDRLRATFDYYKEHRTDILLKDYTAPAIVGFQPPYANLGVVDSWGWEVSLNWNHKVNDNFRYWTTLNLSHNQNEIIEKKESPYTNAYQYEKGHRIGARYMYKFFRFYDEDTPRLYEEKFGQPFPKQLVNLKDGDAVFVDLDGNGVINEDDKTRELGYTDDPQYIAGLNAGFAWKDFEFNMQWTGSWDVSRVISDVFRYPFLDRTTKDRGGLLKYHVENTWNPDRPGQDYEYPRATWSNGANNNYQDCALYEKDAKYLRLKTIMLAYNMKLPFFKKIGLDRAQVALSGYNLLTFTPFIWGDPETRASASPSYPLQRTYTISLKLNF</sequence>
<feature type="domain" description="TonB-dependent receptor plug" evidence="2">
    <location>
        <begin position="134"/>
        <end position="239"/>
    </location>
</feature>
<proteinExistence type="inferred from homology"/>
<name>B3C637_9BACE</name>
<evidence type="ECO:0000259" key="2">
    <source>
        <dbReference type="Pfam" id="PF07715"/>
    </source>
</evidence>
<dbReference type="GO" id="GO:0009279">
    <property type="term" value="C:cell outer membrane"/>
    <property type="evidence" value="ECO:0007669"/>
    <property type="project" value="UniProtKB-SubCell"/>
</dbReference>
<keyword evidence="1" id="KW-0813">Transport</keyword>
<reference evidence="3 4" key="2">
    <citation type="submission" date="2008-04" db="EMBL/GenBank/DDBJ databases">
        <authorList>
            <person name="Fulton L."/>
            <person name="Clifton S."/>
            <person name="Fulton B."/>
            <person name="Xu J."/>
            <person name="Minx P."/>
            <person name="Pepin K.H."/>
            <person name="Johnson M."/>
            <person name="Thiruvilangam P."/>
            <person name="Bhonagiri V."/>
            <person name="Nash W.E."/>
            <person name="Mardis E.R."/>
            <person name="Wilson R.K."/>
        </authorList>
    </citation>
    <scope>NUCLEOTIDE SEQUENCE [LARGE SCALE GENOMIC DNA]</scope>
    <source>
        <strain evidence="3 4">DSM 17393</strain>
    </source>
</reference>
<dbReference type="Gene3D" id="2.60.40.1120">
    <property type="entry name" value="Carboxypeptidase-like, regulatory domain"/>
    <property type="match status" value="1"/>
</dbReference>
<evidence type="ECO:0000256" key="1">
    <source>
        <dbReference type="PROSITE-ProRule" id="PRU01360"/>
    </source>
</evidence>
<keyword evidence="1" id="KW-1134">Transmembrane beta strand</keyword>
<dbReference type="SUPFAM" id="SSF56935">
    <property type="entry name" value="Porins"/>
    <property type="match status" value="1"/>
</dbReference>
<gene>
    <name evidence="3" type="ORF">BACINT_00371</name>
</gene>
<protein>
    <submittedName>
        <fullName evidence="3">TonB-linked outer membrane protein, SusC/RagA family</fullName>
    </submittedName>
</protein>
<dbReference type="InterPro" id="IPR039426">
    <property type="entry name" value="TonB-dep_rcpt-like"/>
</dbReference>
<dbReference type="NCBIfam" id="TIGR04057">
    <property type="entry name" value="SusC_RagA_signa"/>
    <property type="match status" value="1"/>
</dbReference>
<comment type="subcellular location">
    <subcellularLocation>
        <location evidence="1">Cell outer membrane</location>
        <topology evidence="1">Multi-pass membrane protein</topology>
    </subcellularLocation>
</comment>
<dbReference type="Gene3D" id="2.170.130.10">
    <property type="entry name" value="TonB-dependent receptor, plug domain"/>
    <property type="match status" value="1"/>
</dbReference>
<dbReference type="InterPro" id="IPR023997">
    <property type="entry name" value="TonB-dep_OMP_SusC/RagA_CS"/>
</dbReference>
<comment type="similarity">
    <text evidence="1">Belongs to the TonB-dependent receptor family.</text>
</comment>
<reference evidence="3 4" key="1">
    <citation type="submission" date="2008-04" db="EMBL/GenBank/DDBJ databases">
        <title>Draft genome sequence of Bacteroides intestinalis (DSM 17393).</title>
        <authorList>
            <person name="Sudarsanam P."/>
            <person name="Ley R."/>
            <person name="Guruge J."/>
            <person name="Turnbaugh P.J."/>
            <person name="Mahowald M."/>
            <person name="Liep D."/>
            <person name="Gordon J."/>
        </authorList>
    </citation>
    <scope>NUCLEOTIDE SEQUENCE [LARGE SCALE GENOMIC DNA]</scope>
    <source>
        <strain evidence="3 4">DSM 17393</strain>
    </source>
</reference>
<keyword evidence="1" id="KW-0812">Transmembrane</keyword>
<dbReference type="SUPFAM" id="SSF49464">
    <property type="entry name" value="Carboxypeptidase regulatory domain-like"/>
    <property type="match status" value="1"/>
</dbReference>
<dbReference type="Pfam" id="PF07715">
    <property type="entry name" value="Plug"/>
    <property type="match status" value="1"/>
</dbReference>
<comment type="caution">
    <text evidence="3">The sequence shown here is derived from an EMBL/GenBank/DDBJ whole genome shotgun (WGS) entry which is preliminary data.</text>
</comment>
<dbReference type="Pfam" id="PF13715">
    <property type="entry name" value="CarbopepD_reg_2"/>
    <property type="match status" value="1"/>
</dbReference>
<dbReference type="InterPro" id="IPR012910">
    <property type="entry name" value="Plug_dom"/>
</dbReference>
<dbReference type="Proteomes" id="UP000004596">
    <property type="component" value="Unassembled WGS sequence"/>
</dbReference>
<dbReference type="AlphaFoldDB" id="B3C637"/>
<dbReference type="InterPro" id="IPR023996">
    <property type="entry name" value="TonB-dep_OMP_SusC/RagA"/>
</dbReference>
<dbReference type="InterPro" id="IPR037066">
    <property type="entry name" value="Plug_dom_sf"/>
</dbReference>
<dbReference type="EMBL" id="ABJL02000002">
    <property type="protein sequence ID" value="EDV07594.1"/>
    <property type="molecule type" value="Genomic_DNA"/>
</dbReference>
<evidence type="ECO:0000313" key="3">
    <source>
        <dbReference type="EMBL" id="EDV07594.1"/>
    </source>
</evidence>
<dbReference type="FunFam" id="2.170.130.10:FF:000003">
    <property type="entry name" value="SusC/RagA family TonB-linked outer membrane protein"/>
    <property type="match status" value="1"/>
</dbReference>